<evidence type="ECO:0000313" key="3">
    <source>
        <dbReference type="Proteomes" id="UP001501323"/>
    </source>
</evidence>
<keyword evidence="1" id="KW-0812">Transmembrane</keyword>
<keyword evidence="3" id="KW-1185">Reference proteome</keyword>
<name>A0ABP9DZH4_9GAMM</name>
<keyword evidence="1" id="KW-0472">Membrane</keyword>
<comment type="caution">
    <text evidence="2">The sequence shown here is derived from an EMBL/GenBank/DDBJ whole genome shotgun (WGS) entry which is preliminary data.</text>
</comment>
<dbReference type="EMBL" id="BAABJY010000001">
    <property type="protein sequence ID" value="GAA4861179.1"/>
    <property type="molecule type" value="Genomic_DNA"/>
</dbReference>
<dbReference type="Proteomes" id="UP001501323">
    <property type="component" value="Unassembled WGS sequence"/>
</dbReference>
<evidence type="ECO:0000313" key="2">
    <source>
        <dbReference type="EMBL" id="GAA4861179.1"/>
    </source>
</evidence>
<protein>
    <recommendedName>
        <fullName evidence="4">Chemotaxis protein</fullName>
    </recommendedName>
</protein>
<accession>A0ABP9DZH4</accession>
<evidence type="ECO:0008006" key="4">
    <source>
        <dbReference type="Google" id="ProtNLM"/>
    </source>
</evidence>
<feature type="transmembrane region" description="Helical" evidence="1">
    <location>
        <begin position="90"/>
        <end position="110"/>
    </location>
</feature>
<keyword evidence="1" id="KW-1133">Transmembrane helix</keyword>
<sequence length="112" mass="11864">MATWLASAVPLIPDVIRLATPFFSKKPAEKLPDLAASVAELQEAALNNADAITKNAEALETFAANTQKSVESLQSTFVELRRDLRTARTIALVSVTTAALAFFLAAYALAGA</sequence>
<proteinExistence type="predicted"/>
<organism evidence="2 3">
    <name type="scientific">Luteimonas vadosa</name>
    <dbReference type="NCBI Taxonomy" id="1165507"/>
    <lineage>
        <taxon>Bacteria</taxon>
        <taxon>Pseudomonadati</taxon>
        <taxon>Pseudomonadota</taxon>
        <taxon>Gammaproteobacteria</taxon>
        <taxon>Lysobacterales</taxon>
        <taxon>Lysobacteraceae</taxon>
        <taxon>Luteimonas</taxon>
    </lineage>
</organism>
<gene>
    <name evidence="2" type="ORF">GCM10023332_11520</name>
</gene>
<reference evidence="3" key="1">
    <citation type="journal article" date="2019" name="Int. J. Syst. Evol. Microbiol.">
        <title>The Global Catalogue of Microorganisms (GCM) 10K type strain sequencing project: providing services to taxonomists for standard genome sequencing and annotation.</title>
        <authorList>
            <consortium name="The Broad Institute Genomics Platform"/>
            <consortium name="The Broad Institute Genome Sequencing Center for Infectious Disease"/>
            <person name="Wu L."/>
            <person name="Ma J."/>
        </authorList>
    </citation>
    <scope>NUCLEOTIDE SEQUENCE [LARGE SCALE GENOMIC DNA]</scope>
    <source>
        <strain evidence="3">JCM 18392</strain>
    </source>
</reference>
<evidence type="ECO:0000256" key="1">
    <source>
        <dbReference type="SAM" id="Phobius"/>
    </source>
</evidence>